<dbReference type="EMBL" id="CP000885">
    <property type="protein sequence ID" value="ABX43490.1"/>
    <property type="molecule type" value="Genomic_DNA"/>
</dbReference>
<dbReference type="Gene3D" id="3.40.630.30">
    <property type="match status" value="1"/>
</dbReference>
<dbReference type="STRING" id="357809.Cphy_3135"/>
<dbReference type="PROSITE" id="PS51186">
    <property type="entry name" value="GNAT"/>
    <property type="match status" value="1"/>
</dbReference>
<dbReference type="InterPro" id="IPR016181">
    <property type="entry name" value="Acyl_CoA_acyltransferase"/>
</dbReference>
<accession>A9KR11</accession>
<dbReference type="CDD" id="cd04301">
    <property type="entry name" value="NAT_SF"/>
    <property type="match status" value="1"/>
</dbReference>
<evidence type="ECO:0000259" key="1">
    <source>
        <dbReference type="PROSITE" id="PS51186"/>
    </source>
</evidence>
<feature type="domain" description="N-acetyltransferase" evidence="1">
    <location>
        <begin position="4"/>
        <end position="166"/>
    </location>
</feature>
<reference evidence="3" key="1">
    <citation type="submission" date="2007-11" db="EMBL/GenBank/DDBJ databases">
        <title>Complete genome sequence of Clostridium phytofermentans ISDg.</title>
        <authorList>
            <person name="Leschine S.B."/>
            <person name="Warnick T.A."/>
            <person name="Blanchard J.L."/>
            <person name="Schnell D.J."/>
            <person name="Petit E.L."/>
            <person name="LaTouf W.G."/>
            <person name="Copeland A."/>
            <person name="Lucas S."/>
            <person name="Lapidus A."/>
            <person name="Barry K."/>
            <person name="Glavina del Rio T."/>
            <person name="Dalin E."/>
            <person name="Tice H."/>
            <person name="Pitluck S."/>
            <person name="Kiss H."/>
            <person name="Brettin T."/>
            <person name="Bruce D."/>
            <person name="Detter J.C."/>
            <person name="Han C."/>
            <person name="Kuske C."/>
            <person name="Schmutz J."/>
            <person name="Larimer F."/>
            <person name="Land M."/>
            <person name="Hauser L."/>
            <person name="Kyrpides N."/>
            <person name="Kim E.A."/>
            <person name="Richardson P."/>
        </authorList>
    </citation>
    <scope>NUCLEOTIDE SEQUENCE [LARGE SCALE GENOMIC DNA]</scope>
    <source>
        <strain evidence="3">ATCC 700394 / DSM 18823 / ISDg</strain>
    </source>
</reference>
<keyword evidence="3" id="KW-1185">Reference proteome</keyword>
<gene>
    <name evidence="2" type="ordered locus">Cphy_3135</name>
</gene>
<dbReference type="RefSeq" id="WP_012201141.1">
    <property type="nucleotide sequence ID" value="NC_010001.1"/>
</dbReference>
<dbReference type="KEGG" id="cpy:Cphy_3135"/>
<evidence type="ECO:0000313" key="2">
    <source>
        <dbReference type="EMBL" id="ABX43490.1"/>
    </source>
</evidence>
<dbReference type="Pfam" id="PF13673">
    <property type="entry name" value="Acetyltransf_10"/>
    <property type="match status" value="1"/>
</dbReference>
<name>A9KR11_LACP7</name>
<dbReference type="SUPFAM" id="SSF55729">
    <property type="entry name" value="Acyl-CoA N-acyltransferases (Nat)"/>
    <property type="match status" value="1"/>
</dbReference>
<dbReference type="InterPro" id="IPR000182">
    <property type="entry name" value="GNAT_dom"/>
</dbReference>
<organism evidence="2 3">
    <name type="scientific">Lachnoclostridium phytofermentans (strain ATCC 700394 / DSM 18823 / ISDg)</name>
    <name type="common">Clostridium phytofermentans</name>
    <dbReference type="NCBI Taxonomy" id="357809"/>
    <lineage>
        <taxon>Bacteria</taxon>
        <taxon>Bacillati</taxon>
        <taxon>Bacillota</taxon>
        <taxon>Clostridia</taxon>
        <taxon>Lachnospirales</taxon>
        <taxon>Lachnospiraceae</taxon>
    </lineage>
</organism>
<dbReference type="HOGENOM" id="CLU_013985_18_2_9"/>
<dbReference type="AlphaFoldDB" id="A9KR11"/>
<dbReference type="Proteomes" id="UP000000370">
    <property type="component" value="Chromosome"/>
</dbReference>
<proteinExistence type="predicted"/>
<dbReference type="OrthoDB" id="9794197at2"/>
<dbReference type="GO" id="GO:0016747">
    <property type="term" value="F:acyltransferase activity, transferring groups other than amino-acyl groups"/>
    <property type="evidence" value="ECO:0007669"/>
    <property type="project" value="InterPro"/>
</dbReference>
<sequence>MKEISYRLAEYKDCLDLAIVKKQVWNTTYRGIYSDESLDNFDVERNVNTFKKIIDNPNIKLFVTLDREKVIGFMDIGTPFKPYMDYKQELGLLYILKEYQRRGIGRLLMNVARDTVKANGYNEFIVSCNTENVNGQKFYEAMGGVIININELKNITNTEIKFKFEI</sequence>
<evidence type="ECO:0000313" key="3">
    <source>
        <dbReference type="Proteomes" id="UP000000370"/>
    </source>
</evidence>
<dbReference type="eggNOG" id="COG1247">
    <property type="taxonomic scope" value="Bacteria"/>
</dbReference>
<protein>
    <submittedName>
        <fullName evidence="2">GCN5-related N-acetyltransferase</fullName>
    </submittedName>
</protein>
<keyword evidence="2" id="KW-0808">Transferase</keyword>